<keyword evidence="4 13" id="KW-0863">Zinc-finger</keyword>
<evidence type="ECO:0000256" key="5">
    <source>
        <dbReference type="ARBA" id="ARBA00022801"/>
    </source>
</evidence>
<evidence type="ECO:0000256" key="12">
    <source>
        <dbReference type="NCBIfam" id="TIGR00416"/>
    </source>
</evidence>
<dbReference type="KEGG" id="pcor:KS4_24330"/>
<protein>
    <recommendedName>
        <fullName evidence="11 12">DNA repair protein RadA</fullName>
    </recommendedName>
</protein>
<comment type="function">
    <text evidence="13">DNA-dependent ATPase involved in processing of recombination intermediates, plays a role in repairing DNA breaks. Stimulates the branch migration of RecA-mediated strand transfer reactions, allowing the 3' invading strand to extend heteroduplex DNA faster. Binds ssDNA in the presence of ADP but not other nucleotides, has ATPase activity that is stimulated by ssDNA and various branched DNA structures, but inhibited by SSB. Does not have RecA's homology-searching function.</text>
</comment>
<dbReference type="InterPro" id="IPR004504">
    <property type="entry name" value="DNA_repair_RadA"/>
</dbReference>
<dbReference type="InterPro" id="IPR027417">
    <property type="entry name" value="P-loop_NTPase"/>
</dbReference>
<dbReference type="NCBIfam" id="TIGR00416">
    <property type="entry name" value="sms"/>
    <property type="match status" value="1"/>
</dbReference>
<comment type="function">
    <text evidence="11">Plays a role in repairing double-strand DNA breaks, probably involving stabilizing or processing branched DNA or blocked replication forks.</text>
</comment>
<dbReference type="SMART" id="SM00382">
    <property type="entry name" value="AAA"/>
    <property type="match status" value="1"/>
</dbReference>
<evidence type="ECO:0000313" key="16">
    <source>
        <dbReference type="Proteomes" id="UP000317369"/>
    </source>
</evidence>
<dbReference type="Proteomes" id="UP000317369">
    <property type="component" value="Chromosome"/>
</dbReference>
<organism evidence="15 16">
    <name type="scientific">Poriferisphaera corsica</name>
    <dbReference type="NCBI Taxonomy" id="2528020"/>
    <lineage>
        <taxon>Bacteria</taxon>
        <taxon>Pseudomonadati</taxon>
        <taxon>Planctomycetota</taxon>
        <taxon>Phycisphaerae</taxon>
        <taxon>Phycisphaerales</taxon>
        <taxon>Phycisphaeraceae</taxon>
        <taxon>Poriferisphaera</taxon>
    </lineage>
</organism>
<keyword evidence="9 11" id="KW-0238">DNA-binding</keyword>
<dbReference type="PRINTS" id="PR01874">
    <property type="entry name" value="DNAREPAIRADA"/>
</dbReference>
<evidence type="ECO:0000256" key="11">
    <source>
        <dbReference type="HAMAP-Rule" id="MF_01498"/>
    </source>
</evidence>
<keyword evidence="10 11" id="KW-0234">DNA repair</keyword>
<dbReference type="Pfam" id="PF13481">
    <property type="entry name" value="AAA_25"/>
    <property type="match status" value="1"/>
</dbReference>
<keyword evidence="2 11" id="KW-0547">Nucleotide-binding</keyword>
<dbReference type="GO" id="GO:0000725">
    <property type="term" value="P:recombinational repair"/>
    <property type="evidence" value="ECO:0007669"/>
    <property type="project" value="UniProtKB-UniRule"/>
</dbReference>
<evidence type="ECO:0000256" key="4">
    <source>
        <dbReference type="ARBA" id="ARBA00022771"/>
    </source>
</evidence>
<dbReference type="PROSITE" id="PS50162">
    <property type="entry name" value="RECA_2"/>
    <property type="match status" value="1"/>
</dbReference>
<dbReference type="RefSeq" id="WP_145078125.1">
    <property type="nucleotide sequence ID" value="NZ_CP036425.1"/>
</dbReference>
<dbReference type="SUPFAM" id="SSF54211">
    <property type="entry name" value="Ribosomal protein S5 domain 2-like"/>
    <property type="match status" value="1"/>
</dbReference>
<dbReference type="InterPro" id="IPR020588">
    <property type="entry name" value="RecA_ATP-bd"/>
</dbReference>
<dbReference type="AlphaFoldDB" id="A0A517YVW5"/>
<sequence length="480" mass="50741">MAKAKKQFMCDECGAVQAKWMGKCPDCGAWDALVEFKADAGAGMDAQRGTAGAIWGAGVGTDLSTGASPQAVLVEEIDDSDDNLERLSTGISELDRVLGGAQADQADVIVKQGLVPGSAVLVGGDPGIGKSTLLLQAAQKLAEQGERVLYVTSEESVQQLKLRAERLNAGKTNGNMFVLADTNLARVVEQARKVQPSVCVIDSIQMIYKGDLSAAPGSVTQLRSCCLELVYFAKASGTALLLVGHVTKQGQLAGPRLLEHMVDCVLYFEGDRYHSHRVVRGIKNRFGTTLEVGLFEMTDRGLREVDGGGGLLAGEYEPRSGSVVCPVLQGSRCLMVEMQALTATGFLGSAKRKVSGLDGNRLAMLIAVLEKRGGLRLADQDIFASSVGGMRVAEPAADLAIALAIAGGFANRSLQAGWCAVGEIGLGGELRHVQQLSQRIHEASRLGFKNIICPKTREKAPKDAKLVQVATFSEAMEVLG</sequence>
<dbReference type="InterPro" id="IPR041166">
    <property type="entry name" value="Rubredoxin_2"/>
</dbReference>
<dbReference type="Pfam" id="PF13541">
    <property type="entry name" value="ChlI"/>
    <property type="match status" value="1"/>
</dbReference>
<evidence type="ECO:0000256" key="6">
    <source>
        <dbReference type="ARBA" id="ARBA00022833"/>
    </source>
</evidence>
<dbReference type="FunFam" id="3.40.50.300:FF:000050">
    <property type="entry name" value="DNA repair protein RadA"/>
    <property type="match status" value="1"/>
</dbReference>
<evidence type="ECO:0000256" key="8">
    <source>
        <dbReference type="ARBA" id="ARBA00023016"/>
    </source>
</evidence>
<comment type="domain">
    <text evidence="11">The middle region has homology to RecA with ATPase motifs including the RadA KNRFG motif, while the C-terminus is homologous to Lon protease.</text>
</comment>
<evidence type="ECO:0000256" key="7">
    <source>
        <dbReference type="ARBA" id="ARBA00022840"/>
    </source>
</evidence>
<dbReference type="PANTHER" id="PTHR32472">
    <property type="entry name" value="DNA REPAIR PROTEIN RADA"/>
    <property type="match status" value="1"/>
</dbReference>
<dbReference type="GO" id="GO:0140664">
    <property type="term" value="F:ATP-dependent DNA damage sensor activity"/>
    <property type="evidence" value="ECO:0007669"/>
    <property type="project" value="InterPro"/>
</dbReference>
<dbReference type="CDD" id="cd01121">
    <property type="entry name" value="RadA_SMS_N"/>
    <property type="match status" value="1"/>
</dbReference>
<dbReference type="Gene3D" id="3.30.230.10">
    <property type="match status" value="1"/>
</dbReference>
<feature type="short sequence motif" description="RadA KNRFG motif" evidence="11">
    <location>
        <begin position="283"/>
        <end position="287"/>
    </location>
</feature>
<dbReference type="GO" id="GO:0016787">
    <property type="term" value="F:hydrolase activity"/>
    <property type="evidence" value="ECO:0007669"/>
    <property type="project" value="UniProtKB-KW"/>
</dbReference>
<evidence type="ECO:0000256" key="3">
    <source>
        <dbReference type="ARBA" id="ARBA00022763"/>
    </source>
</evidence>
<dbReference type="Gene3D" id="3.40.50.300">
    <property type="entry name" value="P-loop containing nucleotide triphosphate hydrolases"/>
    <property type="match status" value="1"/>
</dbReference>
<feature type="region of interest" description="Lon-protease-like" evidence="11">
    <location>
        <begin position="381"/>
        <end position="480"/>
    </location>
</feature>
<keyword evidence="7 11" id="KW-0067">ATP-binding</keyword>
<dbReference type="SUPFAM" id="SSF52540">
    <property type="entry name" value="P-loop containing nucleoside triphosphate hydrolases"/>
    <property type="match status" value="1"/>
</dbReference>
<keyword evidence="8 11" id="KW-0346">Stress response</keyword>
<evidence type="ECO:0000313" key="15">
    <source>
        <dbReference type="EMBL" id="QDU34365.1"/>
    </source>
</evidence>
<feature type="domain" description="RecA family profile 1" evidence="14">
    <location>
        <begin position="83"/>
        <end position="246"/>
    </location>
</feature>
<evidence type="ECO:0000256" key="10">
    <source>
        <dbReference type="ARBA" id="ARBA00023204"/>
    </source>
</evidence>
<evidence type="ECO:0000259" key="14">
    <source>
        <dbReference type="PROSITE" id="PS50162"/>
    </source>
</evidence>
<dbReference type="InterPro" id="IPR020568">
    <property type="entry name" value="Ribosomal_Su5_D2-typ_SF"/>
</dbReference>
<dbReference type="GO" id="GO:0008270">
    <property type="term" value="F:zinc ion binding"/>
    <property type="evidence" value="ECO:0007669"/>
    <property type="project" value="UniProtKB-KW"/>
</dbReference>
<accession>A0A517YVW5</accession>
<keyword evidence="6 13" id="KW-0862">Zinc</keyword>
<evidence type="ECO:0000256" key="9">
    <source>
        <dbReference type="ARBA" id="ARBA00023125"/>
    </source>
</evidence>
<dbReference type="GO" id="GO:0005829">
    <property type="term" value="C:cytosol"/>
    <property type="evidence" value="ECO:0007669"/>
    <property type="project" value="TreeGrafter"/>
</dbReference>
<proteinExistence type="inferred from homology"/>
<comment type="similarity">
    <text evidence="11 13">Belongs to the RecA family. RadA subfamily.</text>
</comment>
<dbReference type="GO" id="GO:0005524">
    <property type="term" value="F:ATP binding"/>
    <property type="evidence" value="ECO:0007669"/>
    <property type="project" value="UniProtKB-UniRule"/>
</dbReference>
<dbReference type="EMBL" id="CP036425">
    <property type="protein sequence ID" value="QDU34365.1"/>
    <property type="molecule type" value="Genomic_DNA"/>
</dbReference>
<evidence type="ECO:0000256" key="1">
    <source>
        <dbReference type="ARBA" id="ARBA00022723"/>
    </source>
</evidence>
<keyword evidence="1 11" id="KW-0479">Metal-binding</keyword>
<dbReference type="InterPro" id="IPR014721">
    <property type="entry name" value="Ribsml_uS5_D2-typ_fold_subgr"/>
</dbReference>
<dbReference type="PANTHER" id="PTHR32472:SF10">
    <property type="entry name" value="DNA REPAIR PROTEIN RADA-LIKE PROTEIN"/>
    <property type="match status" value="1"/>
</dbReference>
<name>A0A517YVW5_9BACT</name>
<evidence type="ECO:0000256" key="13">
    <source>
        <dbReference type="RuleBase" id="RU003555"/>
    </source>
</evidence>
<evidence type="ECO:0000256" key="2">
    <source>
        <dbReference type="ARBA" id="ARBA00022741"/>
    </source>
</evidence>
<dbReference type="Pfam" id="PF18073">
    <property type="entry name" value="Zn_ribbon_LapB"/>
    <property type="match status" value="1"/>
</dbReference>
<dbReference type="GO" id="GO:0003684">
    <property type="term" value="F:damaged DNA binding"/>
    <property type="evidence" value="ECO:0007669"/>
    <property type="project" value="InterPro"/>
</dbReference>
<keyword evidence="5" id="KW-0378">Hydrolase</keyword>
<keyword evidence="16" id="KW-1185">Reference proteome</keyword>
<dbReference type="OrthoDB" id="9803906at2"/>
<reference evidence="15 16" key="1">
    <citation type="submission" date="2019-02" db="EMBL/GenBank/DDBJ databases">
        <title>Deep-cultivation of Planctomycetes and their phenomic and genomic characterization uncovers novel biology.</title>
        <authorList>
            <person name="Wiegand S."/>
            <person name="Jogler M."/>
            <person name="Boedeker C."/>
            <person name="Pinto D."/>
            <person name="Vollmers J."/>
            <person name="Rivas-Marin E."/>
            <person name="Kohn T."/>
            <person name="Peeters S.H."/>
            <person name="Heuer A."/>
            <person name="Rast P."/>
            <person name="Oberbeckmann S."/>
            <person name="Bunk B."/>
            <person name="Jeske O."/>
            <person name="Meyerdierks A."/>
            <person name="Storesund J.E."/>
            <person name="Kallscheuer N."/>
            <person name="Luecker S."/>
            <person name="Lage O.M."/>
            <person name="Pohl T."/>
            <person name="Merkel B.J."/>
            <person name="Hornburger P."/>
            <person name="Mueller R.-W."/>
            <person name="Bruemmer F."/>
            <person name="Labrenz M."/>
            <person name="Spormann A.M."/>
            <person name="Op den Camp H."/>
            <person name="Overmann J."/>
            <person name="Amann R."/>
            <person name="Jetten M.S.M."/>
            <person name="Mascher T."/>
            <person name="Medema M.H."/>
            <person name="Devos D.P."/>
            <person name="Kaster A.-K."/>
            <person name="Ovreas L."/>
            <person name="Rohde M."/>
            <person name="Galperin M.Y."/>
            <person name="Jogler C."/>
        </authorList>
    </citation>
    <scope>NUCLEOTIDE SEQUENCE [LARGE SCALE GENOMIC DNA]</scope>
    <source>
        <strain evidence="15 16">KS4</strain>
    </source>
</reference>
<keyword evidence="3 11" id="KW-0227">DNA damage</keyword>
<dbReference type="InterPro" id="IPR003593">
    <property type="entry name" value="AAA+_ATPase"/>
</dbReference>
<feature type="binding site" evidence="11">
    <location>
        <begin position="124"/>
        <end position="131"/>
    </location>
    <ligand>
        <name>ATP</name>
        <dbReference type="ChEBI" id="CHEBI:30616"/>
    </ligand>
</feature>
<dbReference type="HAMAP" id="MF_01498">
    <property type="entry name" value="RadA_bact"/>
    <property type="match status" value="1"/>
</dbReference>
<gene>
    <name evidence="11" type="primary">radA</name>
    <name evidence="15" type="ORF">KS4_24330</name>
</gene>